<dbReference type="GO" id="GO:0036089">
    <property type="term" value="P:cleavage furrow formation"/>
    <property type="evidence" value="ECO:0007669"/>
    <property type="project" value="TreeGrafter"/>
</dbReference>
<evidence type="ECO:0000256" key="5">
    <source>
        <dbReference type="ARBA" id="ARBA00022448"/>
    </source>
</evidence>
<dbReference type="OrthoDB" id="10043757at2759"/>
<organism evidence="17 18">
    <name type="scientific">Asbolus verrucosus</name>
    <name type="common">Desert ironclad beetle</name>
    <dbReference type="NCBI Taxonomy" id="1661398"/>
    <lineage>
        <taxon>Eukaryota</taxon>
        <taxon>Metazoa</taxon>
        <taxon>Ecdysozoa</taxon>
        <taxon>Arthropoda</taxon>
        <taxon>Hexapoda</taxon>
        <taxon>Insecta</taxon>
        <taxon>Pterygota</taxon>
        <taxon>Neoptera</taxon>
        <taxon>Endopterygota</taxon>
        <taxon>Coleoptera</taxon>
        <taxon>Polyphaga</taxon>
        <taxon>Cucujiformia</taxon>
        <taxon>Tenebrionidae</taxon>
        <taxon>Pimeliinae</taxon>
        <taxon>Asbolus</taxon>
    </lineage>
</organism>
<keyword evidence="8" id="KW-0677">Repeat</keyword>
<evidence type="ECO:0000313" key="17">
    <source>
        <dbReference type="EMBL" id="RZB40166.1"/>
    </source>
</evidence>
<dbReference type="GO" id="GO:0048193">
    <property type="term" value="P:Golgi vesicle transport"/>
    <property type="evidence" value="ECO:0007669"/>
    <property type="project" value="TreeGrafter"/>
</dbReference>
<feature type="non-terminal residue" evidence="17">
    <location>
        <position position="285"/>
    </location>
</feature>
<dbReference type="GO" id="GO:0003779">
    <property type="term" value="F:actin binding"/>
    <property type="evidence" value="ECO:0007669"/>
    <property type="project" value="UniProtKB-KW"/>
</dbReference>
<dbReference type="GO" id="GO:0005856">
    <property type="term" value="C:cytoskeleton"/>
    <property type="evidence" value="ECO:0007669"/>
    <property type="project" value="UniProtKB-SubCell"/>
</dbReference>
<gene>
    <name evidence="17" type="ORF">BDFB_005521</name>
</gene>
<dbReference type="PROSITE" id="PS51082">
    <property type="entry name" value="WH2"/>
    <property type="match status" value="1"/>
</dbReference>
<keyword evidence="6" id="KW-1003">Cell membrane</keyword>
<comment type="subcellular location">
    <subcellularLocation>
        <location evidence="3">Cell membrane</location>
        <topology evidence="3">Peripheral membrane protein</topology>
        <orientation evidence="3">Cytoplasmic side</orientation>
    </subcellularLocation>
    <subcellularLocation>
        <location evidence="2">Cytoplasm</location>
        <location evidence="2">Cytoskeleton</location>
    </subcellularLocation>
    <subcellularLocation>
        <location evidence="1">Cytoplasmic vesicle membrane</location>
        <topology evidence="1">Peripheral membrane protein</topology>
        <orientation evidence="1">Cytoplasmic side</orientation>
    </subcellularLocation>
</comment>
<dbReference type="Gene3D" id="1.10.510.10">
    <property type="entry name" value="Transferase(Phosphotransferase) domain 1"/>
    <property type="match status" value="1"/>
</dbReference>
<dbReference type="Proteomes" id="UP000292052">
    <property type="component" value="Unassembled WGS sequence"/>
</dbReference>
<dbReference type="CDD" id="cd22068">
    <property type="entry name" value="WH2_DmSpire_r3-like"/>
    <property type="match status" value="1"/>
</dbReference>
<name>A0A482VAC7_ASBVE</name>
<dbReference type="InterPro" id="IPR003124">
    <property type="entry name" value="WH2_dom"/>
</dbReference>
<feature type="domain" description="KIND" evidence="16">
    <location>
        <begin position="15"/>
        <end position="177"/>
    </location>
</feature>
<feature type="region of interest" description="Disordered" evidence="14">
    <location>
        <begin position="252"/>
        <end position="285"/>
    </location>
</feature>
<evidence type="ECO:0000313" key="18">
    <source>
        <dbReference type="Proteomes" id="UP000292052"/>
    </source>
</evidence>
<keyword evidence="5" id="KW-0813">Transport</keyword>
<evidence type="ECO:0000256" key="10">
    <source>
        <dbReference type="ARBA" id="ARBA00023136"/>
    </source>
</evidence>
<feature type="compositionally biased region" description="Basic residues" evidence="14">
    <location>
        <begin position="276"/>
        <end position="285"/>
    </location>
</feature>
<comment type="similarity">
    <text evidence="4">Belongs to the spire family.</text>
</comment>
<dbReference type="GO" id="GO:0051639">
    <property type="term" value="P:actin filament network formation"/>
    <property type="evidence" value="ECO:0007669"/>
    <property type="project" value="TreeGrafter"/>
</dbReference>
<dbReference type="GO" id="GO:0051295">
    <property type="term" value="P:establishment of meiotic spindle localization"/>
    <property type="evidence" value="ECO:0007669"/>
    <property type="project" value="TreeGrafter"/>
</dbReference>
<sequence>MSTKTKCRVNSDGSVCLEDILNSFNSSIREEHAWALCYQCAKYYSECLSSRKSGIHIVTEVRHVYLQTDGNVHENTVKPKDTPRKSVRCEKDVIAGLGVVIYIALDQGSQNDEERVISQDLEQLISDMVSDELSNSTEQTHHETDDEGIERDSEEGDEEPGTSKPHAHMTLQEFWVQVMGELRMGVKLKKVHYSKAPIEYELTPYEILMKDIRSCRYNLRKIMVNGDVPSRVTKDAHAIILEFIRSRPPLKKVTDRKLPPQSRTLTPREQLLNSIKKGRKLKPTP</sequence>
<protein>
    <recommendedName>
        <fullName evidence="19">Spire</fullName>
    </recommendedName>
</protein>
<dbReference type="PANTHER" id="PTHR21345:SF3">
    <property type="entry name" value="PROTEIN SPIRE"/>
    <property type="match status" value="1"/>
</dbReference>
<dbReference type="PANTHER" id="PTHR21345">
    <property type="entry name" value="SPIRE"/>
    <property type="match status" value="1"/>
</dbReference>
<evidence type="ECO:0000256" key="8">
    <source>
        <dbReference type="ARBA" id="ARBA00022737"/>
    </source>
</evidence>
<evidence type="ECO:0000256" key="7">
    <source>
        <dbReference type="ARBA" id="ARBA00022490"/>
    </source>
</evidence>
<evidence type="ECO:0000256" key="14">
    <source>
        <dbReference type="SAM" id="MobiDB-lite"/>
    </source>
</evidence>
<evidence type="ECO:0000256" key="2">
    <source>
        <dbReference type="ARBA" id="ARBA00004245"/>
    </source>
</evidence>
<evidence type="ECO:0000256" key="13">
    <source>
        <dbReference type="ARBA" id="ARBA00023329"/>
    </source>
</evidence>
<dbReference type="InterPro" id="IPR011019">
    <property type="entry name" value="KIND_dom"/>
</dbReference>
<dbReference type="GO" id="GO:0005886">
    <property type="term" value="C:plasma membrane"/>
    <property type="evidence" value="ECO:0007669"/>
    <property type="project" value="UniProtKB-SubCell"/>
</dbReference>
<evidence type="ECO:0000256" key="4">
    <source>
        <dbReference type="ARBA" id="ARBA00010956"/>
    </source>
</evidence>
<dbReference type="GO" id="GO:0030041">
    <property type="term" value="P:actin filament polymerization"/>
    <property type="evidence" value="ECO:0007669"/>
    <property type="project" value="TreeGrafter"/>
</dbReference>
<dbReference type="GO" id="GO:0005938">
    <property type="term" value="C:cell cortex"/>
    <property type="evidence" value="ECO:0007669"/>
    <property type="project" value="TreeGrafter"/>
</dbReference>
<evidence type="ECO:0000259" key="15">
    <source>
        <dbReference type="PROSITE" id="PS51082"/>
    </source>
</evidence>
<feature type="domain" description="WH2" evidence="15">
    <location>
        <begin position="267"/>
        <end position="284"/>
    </location>
</feature>
<dbReference type="GO" id="GO:0015031">
    <property type="term" value="P:protein transport"/>
    <property type="evidence" value="ECO:0007669"/>
    <property type="project" value="UniProtKB-KW"/>
</dbReference>
<evidence type="ECO:0000256" key="6">
    <source>
        <dbReference type="ARBA" id="ARBA00022475"/>
    </source>
</evidence>
<dbReference type="GO" id="GO:0040038">
    <property type="term" value="P:polar body extrusion after meiotic divisions"/>
    <property type="evidence" value="ECO:0007669"/>
    <property type="project" value="TreeGrafter"/>
</dbReference>
<evidence type="ECO:0000256" key="9">
    <source>
        <dbReference type="ARBA" id="ARBA00022927"/>
    </source>
</evidence>
<proteinExistence type="inferred from homology"/>
<dbReference type="GO" id="GO:0030659">
    <property type="term" value="C:cytoplasmic vesicle membrane"/>
    <property type="evidence" value="ECO:0007669"/>
    <property type="project" value="UniProtKB-SubCell"/>
</dbReference>
<dbReference type="EMBL" id="QDEB01121755">
    <property type="protein sequence ID" value="RZB40166.1"/>
    <property type="molecule type" value="Genomic_DNA"/>
</dbReference>
<dbReference type="SMART" id="SM00750">
    <property type="entry name" value="KIND"/>
    <property type="match status" value="1"/>
</dbReference>
<dbReference type="AlphaFoldDB" id="A0A482VAC7"/>
<dbReference type="GO" id="GO:0008017">
    <property type="term" value="F:microtubule binding"/>
    <property type="evidence" value="ECO:0007669"/>
    <property type="project" value="TreeGrafter"/>
</dbReference>
<accession>A0A482VAC7</accession>
<evidence type="ECO:0000259" key="16">
    <source>
        <dbReference type="PROSITE" id="PS51377"/>
    </source>
</evidence>
<dbReference type="PROSITE" id="PS51377">
    <property type="entry name" value="KIND"/>
    <property type="match status" value="1"/>
</dbReference>
<dbReference type="InterPro" id="IPR029901">
    <property type="entry name" value="Spire"/>
</dbReference>
<dbReference type="Pfam" id="PF16474">
    <property type="entry name" value="KIND"/>
    <property type="match status" value="1"/>
</dbReference>
<evidence type="ECO:0000256" key="1">
    <source>
        <dbReference type="ARBA" id="ARBA00004180"/>
    </source>
</evidence>
<reference evidence="17 18" key="1">
    <citation type="submission" date="2017-03" db="EMBL/GenBank/DDBJ databases">
        <title>Genome of the blue death feigning beetle - Asbolus verrucosus.</title>
        <authorList>
            <person name="Rider S.D."/>
        </authorList>
    </citation>
    <scope>NUCLEOTIDE SEQUENCE [LARGE SCALE GENOMIC DNA]</scope>
    <source>
        <strain evidence="17">Butters</strain>
        <tissue evidence="17">Head and leg muscle</tissue>
    </source>
</reference>
<evidence type="ECO:0008006" key="19">
    <source>
        <dbReference type="Google" id="ProtNLM"/>
    </source>
</evidence>
<evidence type="ECO:0000256" key="12">
    <source>
        <dbReference type="ARBA" id="ARBA00023212"/>
    </source>
</evidence>
<feature type="compositionally biased region" description="Polar residues" evidence="14">
    <location>
        <begin position="261"/>
        <end position="273"/>
    </location>
</feature>
<evidence type="ECO:0000256" key="11">
    <source>
        <dbReference type="ARBA" id="ARBA00023203"/>
    </source>
</evidence>
<comment type="caution">
    <text evidence="17">The sequence shown here is derived from an EMBL/GenBank/DDBJ whole genome shotgun (WGS) entry which is preliminary data.</text>
</comment>
<dbReference type="STRING" id="1661398.A0A482VAC7"/>
<evidence type="ECO:0000256" key="3">
    <source>
        <dbReference type="ARBA" id="ARBA00004413"/>
    </source>
</evidence>
<dbReference type="GO" id="GO:0045010">
    <property type="term" value="P:actin nucleation"/>
    <property type="evidence" value="ECO:0007669"/>
    <property type="project" value="InterPro"/>
</dbReference>
<keyword evidence="12" id="KW-0206">Cytoskeleton</keyword>
<feature type="compositionally biased region" description="Acidic residues" evidence="14">
    <location>
        <begin position="145"/>
        <end position="160"/>
    </location>
</feature>
<keyword evidence="10" id="KW-0472">Membrane</keyword>
<keyword evidence="9" id="KW-0653">Protein transport</keyword>
<keyword evidence="7" id="KW-0963">Cytoplasm</keyword>
<keyword evidence="18" id="KW-1185">Reference proteome</keyword>
<feature type="region of interest" description="Disordered" evidence="14">
    <location>
        <begin position="132"/>
        <end position="168"/>
    </location>
</feature>
<keyword evidence="13" id="KW-0968">Cytoplasmic vesicle</keyword>
<keyword evidence="11" id="KW-0009">Actin-binding</keyword>